<evidence type="ECO:0000313" key="10">
    <source>
        <dbReference type="Proteomes" id="UP000013009"/>
    </source>
</evidence>
<feature type="domain" description="Glucose-methanol-choline oxidoreductase N-terminal" evidence="7">
    <location>
        <begin position="81"/>
        <end position="104"/>
    </location>
</feature>
<evidence type="ECO:0000256" key="3">
    <source>
        <dbReference type="ARBA" id="ARBA00022630"/>
    </source>
</evidence>
<dbReference type="PIRSF" id="PIRSF000137">
    <property type="entry name" value="Alcohol_oxidase"/>
    <property type="match status" value="1"/>
</dbReference>
<dbReference type="GO" id="GO:0050660">
    <property type="term" value="F:flavin adenine dinucleotide binding"/>
    <property type="evidence" value="ECO:0007669"/>
    <property type="project" value="InterPro"/>
</dbReference>
<dbReference type="PATRIC" id="fig|1217695.3.peg.1939"/>
<keyword evidence="4 5" id="KW-0274">FAD</keyword>
<gene>
    <name evidence="9" type="ORF">F889_01997</name>
</gene>
<organism evidence="9 10">
    <name type="scientific">Acinetobacter colistiniresistens</name>
    <dbReference type="NCBI Taxonomy" id="280145"/>
    <lineage>
        <taxon>Bacteria</taxon>
        <taxon>Pseudomonadati</taxon>
        <taxon>Pseudomonadota</taxon>
        <taxon>Gammaproteobacteria</taxon>
        <taxon>Moraxellales</taxon>
        <taxon>Moraxellaceae</taxon>
        <taxon>Acinetobacter</taxon>
    </lineage>
</organism>
<comment type="similarity">
    <text evidence="2 6">Belongs to the GMC oxidoreductase family.</text>
</comment>
<evidence type="ECO:0000259" key="7">
    <source>
        <dbReference type="PROSITE" id="PS00623"/>
    </source>
</evidence>
<dbReference type="SUPFAM" id="SSF54373">
    <property type="entry name" value="FAD-linked reductases, C-terminal domain"/>
    <property type="match status" value="1"/>
</dbReference>
<dbReference type="Pfam" id="PF00732">
    <property type="entry name" value="GMC_oxred_N"/>
    <property type="match status" value="1"/>
</dbReference>
<dbReference type="PANTHER" id="PTHR11552:SF147">
    <property type="entry name" value="CHOLINE DEHYDROGENASE, MITOCHONDRIAL"/>
    <property type="match status" value="1"/>
</dbReference>
<evidence type="ECO:0000256" key="1">
    <source>
        <dbReference type="ARBA" id="ARBA00001974"/>
    </source>
</evidence>
<keyword evidence="3 6" id="KW-0285">Flavoprotein</keyword>
<dbReference type="Gene3D" id="3.30.560.10">
    <property type="entry name" value="Glucose Oxidase, domain 3"/>
    <property type="match status" value="1"/>
</dbReference>
<accession>N9PMK0</accession>
<evidence type="ECO:0000259" key="8">
    <source>
        <dbReference type="PROSITE" id="PS00624"/>
    </source>
</evidence>
<comment type="caution">
    <text evidence="9">The sequence shown here is derived from an EMBL/GenBank/DDBJ whole genome shotgun (WGS) entry which is preliminary data.</text>
</comment>
<dbReference type="Pfam" id="PF05199">
    <property type="entry name" value="GMC_oxred_C"/>
    <property type="match status" value="1"/>
</dbReference>
<name>N9PMK0_9GAMM</name>
<comment type="cofactor">
    <cofactor evidence="1 5">
        <name>FAD</name>
        <dbReference type="ChEBI" id="CHEBI:57692"/>
    </cofactor>
</comment>
<dbReference type="EMBL" id="APRZ01000015">
    <property type="protein sequence ID" value="ENX34708.1"/>
    <property type="molecule type" value="Genomic_DNA"/>
</dbReference>
<proteinExistence type="inferred from homology"/>
<dbReference type="Proteomes" id="UP000013009">
    <property type="component" value="Unassembled WGS sequence"/>
</dbReference>
<feature type="domain" description="Glucose-methanol-choline oxidoreductase N-terminal" evidence="8">
    <location>
        <begin position="255"/>
        <end position="269"/>
    </location>
</feature>
<feature type="binding site" evidence="5">
    <location>
        <position position="219"/>
    </location>
    <ligand>
        <name>FAD</name>
        <dbReference type="ChEBI" id="CHEBI:57692"/>
    </ligand>
</feature>
<dbReference type="InterPro" id="IPR007867">
    <property type="entry name" value="GMC_OxRtase_C"/>
</dbReference>
<dbReference type="AlphaFoldDB" id="N9PMK0"/>
<protein>
    <recommendedName>
        <fullName evidence="7 8">Glucose-methanol-choline oxidoreductase N-terminal domain-containing protein</fullName>
    </recommendedName>
</protein>
<evidence type="ECO:0000256" key="5">
    <source>
        <dbReference type="PIRSR" id="PIRSR000137-2"/>
    </source>
</evidence>
<dbReference type="InterPro" id="IPR036188">
    <property type="entry name" value="FAD/NAD-bd_sf"/>
</dbReference>
<dbReference type="PANTHER" id="PTHR11552">
    <property type="entry name" value="GLUCOSE-METHANOL-CHOLINE GMC OXIDOREDUCTASE"/>
    <property type="match status" value="1"/>
</dbReference>
<evidence type="ECO:0000313" key="9">
    <source>
        <dbReference type="EMBL" id="ENX34708.1"/>
    </source>
</evidence>
<feature type="binding site" evidence="5">
    <location>
        <position position="83"/>
    </location>
    <ligand>
        <name>FAD</name>
        <dbReference type="ChEBI" id="CHEBI:57692"/>
    </ligand>
</feature>
<dbReference type="Gene3D" id="3.50.50.60">
    <property type="entry name" value="FAD/NAD(P)-binding domain"/>
    <property type="match status" value="1"/>
</dbReference>
<evidence type="ECO:0000256" key="4">
    <source>
        <dbReference type="ARBA" id="ARBA00022827"/>
    </source>
</evidence>
<dbReference type="GO" id="GO:0016614">
    <property type="term" value="F:oxidoreductase activity, acting on CH-OH group of donors"/>
    <property type="evidence" value="ECO:0007669"/>
    <property type="project" value="InterPro"/>
</dbReference>
<reference evidence="9 10" key="1">
    <citation type="submission" date="2013-02" db="EMBL/GenBank/DDBJ databases">
        <title>The Genome Sequence of Acinetobacter sp. NIPH 1859.</title>
        <authorList>
            <consortium name="The Broad Institute Genome Sequencing Platform"/>
            <consortium name="The Broad Institute Genome Sequencing Center for Infectious Disease"/>
            <person name="Cerqueira G."/>
            <person name="Feldgarden M."/>
            <person name="Courvalin P."/>
            <person name="Perichon B."/>
            <person name="Grillot-Courvalin C."/>
            <person name="Clermont D."/>
            <person name="Rocha E."/>
            <person name="Yoon E.-J."/>
            <person name="Nemec A."/>
            <person name="Walker B."/>
            <person name="Young S.K."/>
            <person name="Zeng Q."/>
            <person name="Gargeya S."/>
            <person name="Fitzgerald M."/>
            <person name="Haas B."/>
            <person name="Abouelleil A."/>
            <person name="Alvarado L."/>
            <person name="Arachchi H.M."/>
            <person name="Berlin A.M."/>
            <person name="Chapman S.B."/>
            <person name="Dewar J."/>
            <person name="Goldberg J."/>
            <person name="Griggs A."/>
            <person name="Gujja S."/>
            <person name="Hansen M."/>
            <person name="Howarth C."/>
            <person name="Imamovic A."/>
            <person name="Larimer J."/>
            <person name="McCowan C."/>
            <person name="Murphy C."/>
            <person name="Neiman D."/>
            <person name="Pearson M."/>
            <person name="Priest M."/>
            <person name="Roberts A."/>
            <person name="Saif S."/>
            <person name="Shea T."/>
            <person name="Sisk P."/>
            <person name="Sykes S."/>
            <person name="Wortman J."/>
            <person name="Nusbaum C."/>
            <person name="Birren B."/>
        </authorList>
    </citation>
    <scope>NUCLEOTIDE SEQUENCE [LARGE SCALE GENOMIC DNA]</scope>
    <source>
        <strain evidence="9 10">NIPH 1859</strain>
    </source>
</reference>
<dbReference type="InterPro" id="IPR000172">
    <property type="entry name" value="GMC_OxRdtase_N"/>
</dbReference>
<sequence length="536" mass="58423">MMNTEYDYIIIGAGSAGCVVAARLLQANAGRVLVLEAGSKDSSLFHTIPATVIKVFQQKSWPYMTVPQQHCNQREMILAQGKVLGGGSSVNGMVYCRGQRQDYDLWASEWGCSNWSYQDVLPFFKKAEKNESLADEYHGQNGILAVSENRYRHPLTLACIQAGQQMGLHYVNDFNGWNQAGVGFYQTTTQNGERASTSKTYLKSVEHHPDLRVMTNALVHKIEIHADQVTGVTFSIAGKAPVTVKARKEVIVSAGAIGSPKVLLLSGIGPKQHLDELGIECIQDLPVGENFHDHLHMSVNATVTTQNSLLGEDQGLKAVRNFLQWQFTRSGVLTSNVLEGGGFIDTHDNGRPDVQFHFLPVLDNFDNTPGEKAAAHAHGLTIKVGHVQPKARGSVRLSSKDPNALPIIDPNYLGHPEDVDANIRAVQAGLRLLQQPALKAIVQAVIEPANTDPDDIEAIEAWMCQNIKTVYHPAGSCKMGNTPKDSVTDQTLKVHGFQNLRVIDCSICPQVPSGNTNAIAIMIGERGADFILNQVA</sequence>
<keyword evidence="10" id="KW-1185">Reference proteome</keyword>
<dbReference type="PROSITE" id="PS00623">
    <property type="entry name" value="GMC_OXRED_1"/>
    <property type="match status" value="1"/>
</dbReference>
<feature type="binding site" evidence="5">
    <location>
        <begin position="91"/>
        <end position="94"/>
    </location>
    <ligand>
        <name>FAD</name>
        <dbReference type="ChEBI" id="CHEBI:57692"/>
    </ligand>
</feature>
<dbReference type="InterPro" id="IPR012132">
    <property type="entry name" value="GMC_OxRdtase"/>
</dbReference>
<evidence type="ECO:0000256" key="2">
    <source>
        <dbReference type="ARBA" id="ARBA00010790"/>
    </source>
</evidence>
<evidence type="ECO:0000256" key="6">
    <source>
        <dbReference type="RuleBase" id="RU003968"/>
    </source>
</evidence>
<dbReference type="PROSITE" id="PS00624">
    <property type="entry name" value="GMC_OXRED_2"/>
    <property type="match status" value="1"/>
</dbReference>
<dbReference type="HOGENOM" id="CLU_002865_7_1_6"/>
<dbReference type="SUPFAM" id="SSF51905">
    <property type="entry name" value="FAD/NAD(P)-binding domain"/>
    <property type="match status" value="1"/>
</dbReference>